<feature type="compositionally biased region" description="Acidic residues" evidence="1">
    <location>
        <begin position="63"/>
        <end position="72"/>
    </location>
</feature>
<dbReference type="AlphaFoldDB" id="A0A1C6YHT1"/>
<reference evidence="3 4" key="1">
    <citation type="submission" date="2016-08" db="EMBL/GenBank/DDBJ databases">
        <authorList>
            <consortium name="Pathogen Informatics"/>
        </authorList>
    </citation>
    <scope>NUCLEOTIDE SEQUENCE [LARGE SCALE GENOMIC DNA]</scope>
    <source>
        <strain evidence="3 4">DS</strain>
    </source>
</reference>
<evidence type="ECO:0000313" key="3">
    <source>
        <dbReference type="EMBL" id="SCM22918.1"/>
    </source>
</evidence>
<evidence type="ECO:0008006" key="5">
    <source>
        <dbReference type="Google" id="ProtNLM"/>
    </source>
</evidence>
<feature type="region of interest" description="Disordered" evidence="1">
    <location>
        <begin position="59"/>
        <end position="95"/>
    </location>
</feature>
<evidence type="ECO:0000256" key="1">
    <source>
        <dbReference type="SAM" id="MobiDB-lite"/>
    </source>
</evidence>
<keyword evidence="2" id="KW-0812">Transmembrane</keyword>
<feature type="compositionally biased region" description="Basic and acidic residues" evidence="1">
    <location>
        <begin position="1"/>
        <end position="10"/>
    </location>
</feature>
<dbReference type="Proteomes" id="UP000507536">
    <property type="component" value="Chromosome 11"/>
</dbReference>
<keyword evidence="2" id="KW-1133">Transmembrane helix</keyword>
<accession>A0A1C6YHT1</accession>
<feature type="transmembrane region" description="Helical" evidence="2">
    <location>
        <begin position="114"/>
        <end position="133"/>
    </location>
</feature>
<name>A0A1C6YHT1_PLACE</name>
<evidence type="ECO:0000313" key="4">
    <source>
        <dbReference type="Proteomes" id="UP000507536"/>
    </source>
</evidence>
<feature type="region of interest" description="Disordered" evidence="1">
    <location>
        <begin position="1"/>
        <end position="24"/>
    </location>
</feature>
<keyword evidence="2" id="KW-0472">Membrane</keyword>
<sequence>MDQSKEDNGEHQVTQLQDEESSELSNYIANESSKAFSYLKKAENCMKKFCQSYLVTNEKYDSSDENSDDDNEEDKKNDDEDTENKKKEKRKRKKKPRTFFENVKYNLTRRLTPLNLLFIFFFLFTLMWGYTGIVRNSNRIGYNAGFVPAVAHERAARPPGCTCGRHKANGDGNAATHAK</sequence>
<feature type="compositionally biased region" description="Basic and acidic residues" evidence="1">
    <location>
        <begin position="73"/>
        <end position="86"/>
    </location>
</feature>
<evidence type="ECO:0000256" key="2">
    <source>
        <dbReference type="SAM" id="Phobius"/>
    </source>
</evidence>
<dbReference type="EMBL" id="LT608191">
    <property type="protein sequence ID" value="SCM22918.1"/>
    <property type="molecule type" value="Genomic_DNA"/>
</dbReference>
<organism evidence="3 4">
    <name type="scientific">Plasmodium chabaudi adami</name>
    <dbReference type="NCBI Taxonomy" id="5826"/>
    <lineage>
        <taxon>Eukaryota</taxon>
        <taxon>Sar</taxon>
        <taxon>Alveolata</taxon>
        <taxon>Apicomplexa</taxon>
        <taxon>Aconoidasida</taxon>
        <taxon>Haemosporida</taxon>
        <taxon>Plasmodiidae</taxon>
        <taxon>Plasmodium</taxon>
        <taxon>Plasmodium (Vinckeia)</taxon>
    </lineage>
</organism>
<proteinExistence type="predicted"/>
<protein>
    <recommendedName>
        <fullName evidence="5">Membrane associated histidine-rich protein 1a</fullName>
    </recommendedName>
</protein>
<gene>
    <name evidence="3" type="ORF">PCHDS_000307400</name>
</gene>